<keyword evidence="2" id="KW-1185">Reference proteome</keyword>
<sequence>MIPVRQSIEGMASMRVANTRLVSMSGKKTMKDDNVIGMVNGDDDENVSIIVVLGYGGSWKET</sequence>
<evidence type="ECO:0000313" key="2">
    <source>
        <dbReference type="Proteomes" id="UP000823674"/>
    </source>
</evidence>
<protein>
    <submittedName>
        <fullName evidence="1">Uncharacterized protein</fullName>
    </submittedName>
</protein>
<gene>
    <name evidence="1" type="primary">A08p028220.1_BraROA</name>
    <name evidence="1" type="ORF">IGI04_031568</name>
</gene>
<proteinExistence type="predicted"/>
<reference evidence="1 2" key="1">
    <citation type="submission" date="2021-03" db="EMBL/GenBank/DDBJ databases">
        <authorList>
            <person name="King G.J."/>
            <person name="Bancroft I."/>
            <person name="Baten A."/>
            <person name="Bloomfield J."/>
            <person name="Borpatragohain P."/>
            <person name="He Z."/>
            <person name="Irish N."/>
            <person name="Irwin J."/>
            <person name="Liu K."/>
            <person name="Mauleon R.P."/>
            <person name="Moore J."/>
            <person name="Morris R."/>
            <person name="Ostergaard L."/>
            <person name="Wang B."/>
            <person name="Wells R."/>
        </authorList>
    </citation>
    <scope>NUCLEOTIDE SEQUENCE [LARGE SCALE GENOMIC DNA]</scope>
    <source>
        <strain evidence="1">R-o-18</strain>
        <tissue evidence="1">Leaf</tissue>
    </source>
</reference>
<dbReference type="Proteomes" id="UP000823674">
    <property type="component" value="Chromosome A08"/>
</dbReference>
<name>A0ABQ7LUN7_BRACM</name>
<accession>A0ABQ7LUN7</accession>
<comment type="caution">
    <text evidence="1">The sequence shown here is derived from an EMBL/GenBank/DDBJ whole genome shotgun (WGS) entry which is preliminary data.</text>
</comment>
<evidence type="ECO:0000313" key="1">
    <source>
        <dbReference type="EMBL" id="KAG5390027.1"/>
    </source>
</evidence>
<dbReference type="EMBL" id="JADBGQ010000007">
    <property type="protein sequence ID" value="KAG5390027.1"/>
    <property type="molecule type" value="Genomic_DNA"/>
</dbReference>
<organism evidence="1 2">
    <name type="scientific">Brassica rapa subsp. trilocularis</name>
    <dbReference type="NCBI Taxonomy" id="1813537"/>
    <lineage>
        <taxon>Eukaryota</taxon>
        <taxon>Viridiplantae</taxon>
        <taxon>Streptophyta</taxon>
        <taxon>Embryophyta</taxon>
        <taxon>Tracheophyta</taxon>
        <taxon>Spermatophyta</taxon>
        <taxon>Magnoliopsida</taxon>
        <taxon>eudicotyledons</taxon>
        <taxon>Gunneridae</taxon>
        <taxon>Pentapetalae</taxon>
        <taxon>rosids</taxon>
        <taxon>malvids</taxon>
        <taxon>Brassicales</taxon>
        <taxon>Brassicaceae</taxon>
        <taxon>Brassiceae</taxon>
        <taxon>Brassica</taxon>
    </lineage>
</organism>